<sequence length="87" mass="10626">MEDLLSKQQQLNGVIEQLYCNFKKDGLERKTGDYIRKRLEKLNKYWQKYQNNHLKLCGYGDRSHDYFVPEQFDTTKERYEHVRSMTS</sequence>
<gene>
    <name evidence="1" type="ORF">EEDITHA_LOCUS209</name>
</gene>
<keyword evidence="2" id="KW-1185">Reference proteome</keyword>
<name>A0AAU9T9B4_EUPED</name>
<evidence type="ECO:0000313" key="2">
    <source>
        <dbReference type="Proteomes" id="UP001153954"/>
    </source>
</evidence>
<dbReference type="EMBL" id="CAKOGL010000001">
    <property type="protein sequence ID" value="CAH2083539.1"/>
    <property type="molecule type" value="Genomic_DNA"/>
</dbReference>
<protein>
    <submittedName>
        <fullName evidence="1">Uncharacterized protein</fullName>
    </submittedName>
</protein>
<evidence type="ECO:0000313" key="1">
    <source>
        <dbReference type="EMBL" id="CAH2083539.1"/>
    </source>
</evidence>
<accession>A0AAU9T9B4</accession>
<dbReference type="AlphaFoldDB" id="A0AAU9T9B4"/>
<dbReference type="Proteomes" id="UP001153954">
    <property type="component" value="Unassembled WGS sequence"/>
</dbReference>
<comment type="caution">
    <text evidence="1">The sequence shown here is derived from an EMBL/GenBank/DDBJ whole genome shotgun (WGS) entry which is preliminary data.</text>
</comment>
<proteinExistence type="predicted"/>
<organism evidence="1 2">
    <name type="scientific">Euphydryas editha</name>
    <name type="common">Edith's checkerspot</name>
    <dbReference type="NCBI Taxonomy" id="104508"/>
    <lineage>
        <taxon>Eukaryota</taxon>
        <taxon>Metazoa</taxon>
        <taxon>Ecdysozoa</taxon>
        <taxon>Arthropoda</taxon>
        <taxon>Hexapoda</taxon>
        <taxon>Insecta</taxon>
        <taxon>Pterygota</taxon>
        <taxon>Neoptera</taxon>
        <taxon>Endopterygota</taxon>
        <taxon>Lepidoptera</taxon>
        <taxon>Glossata</taxon>
        <taxon>Ditrysia</taxon>
        <taxon>Papilionoidea</taxon>
        <taxon>Nymphalidae</taxon>
        <taxon>Nymphalinae</taxon>
        <taxon>Euphydryas</taxon>
    </lineage>
</organism>
<reference evidence="1" key="1">
    <citation type="submission" date="2022-03" db="EMBL/GenBank/DDBJ databases">
        <authorList>
            <person name="Tunstrom K."/>
        </authorList>
    </citation>
    <scope>NUCLEOTIDE SEQUENCE</scope>
</reference>